<dbReference type="Gene3D" id="1.10.287.130">
    <property type="match status" value="1"/>
</dbReference>
<keyword evidence="7 14" id="KW-0812">Transmembrane</keyword>
<keyword evidence="11 14" id="KW-1133">Transmembrane helix</keyword>
<evidence type="ECO:0000313" key="16">
    <source>
        <dbReference type="EMBL" id="RKN79138.1"/>
    </source>
</evidence>
<evidence type="ECO:0000256" key="11">
    <source>
        <dbReference type="ARBA" id="ARBA00022989"/>
    </source>
</evidence>
<evidence type="ECO:0000259" key="15">
    <source>
        <dbReference type="PROSITE" id="PS50109"/>
    </source>
</evidence>
<comment type="catalytic activity">
    <reaction evidence="1">
        <text>ATP + protein L-histidine = ADP + protein N-phospho-L-histidine.</text>
        <dbReference type="EC" id="2.7.13.3"/>
    </reaction>
</comment>
<organism evidence="16 17">
    <name type="scientific">Paenibacillus ginsengarvi</name>
    <dbReference type="NCBI Taxonomy" id="400777"/>
    <lineage>
        <taxon>Bacteria</taxon>
        <taxon>Bacillati</taxon>
        <taxon>Bacillota</taxon>
        <taxon>Bacilli</taxon>
        <taxon>Bacillales</taxon>
        <taxon>Paenibacillaceae</taxon>
        <taxon>Paenibacillus</taxon>
    </lineage>
</organism>
<evidence type="ECO:0000256" key="7">
    <source>
        <dbReference type="ARBA" id="ARBA00022692"/>
    </source>
</evidence>
<dbReference type="GO" id="GO:0005886">
    <property type="term" value="C:plasma membrane"/>
    <property type="evidence" value="ECO:0007669"/>
    <property type="project" value="UniProtKB-SubCell"/>
</dbReference>
<dbReference type="SMART" id="SM00388">
    <property type="entry name" value="HisKA"/>
    <property type="match status" value="1"/>
</dbReference>
<dbReference type="SUPFAM" id="SSF55874">
    <property type="entry name" value="ATPase domain of HSP90 chaperone/DNA topoisomerase II/histidine kinase"/>
    <property type="match status" value="1"/>
</dbReference>
<dbReference type="InterPro" id="IPR036890">
    <property type="entry name" value="HATPase_C_sf"/>
</dbReference>
<protein>
    <recommendedName>
        <fullName evidence="3">histidine kinase</fullName>
        <ecNumber evidence="3">2.7.13.3</ecNumber>
    </recommendedName>
</protein>
<reference evidence="16 17" key="1">
    <citation type="journal article" date="2007" name="Int. J. Syst. Evol. Microbiol.">
        <title>Paenibacillus ginsengarvi sp. nov., isolated from soil from ginseng cultivation.</title>
        <authorList>
            <person name="Yoon M.H."/>
            <person name="Ten L.N."/>
            <person name="Im W.T."/>
        </authorList>
    </citation>
    <scope>NUCLEOTIDE SEQUENCE [LARGE SCALE GENOMIC DNA]</scope>
    <source>
        <strain evidence="16 17">KCTC 13059</strain>
    </source>
</reference>
<dbReference type="InterPro" id="IPR003661">
    <property type="entry name" value="HisK_dim/P_dom"/>
</dbReference>
<accession>A0A3B0C3Q2</accession>
<evidence type="ECO:0000256" key="8">
    <source>
        <dbReference type="ARBA" id="ARBA00022741"/>
    </source>
</evidence>
<dbReference type="SUPFAM" id="SSF47384">
    <property type="entry name" value="Homodimeric domain of signal transducing histidine kinase"/>
    <property type="match status" value="1"/>
</dbReference>
<keyword evidence="8" id="KW-0547">Nucleotide-binding</keyword>
<evidence type="ECO:0000256" key="14">
    <source>
        <dbReference type="SAM" id="Phobius"/>
    </source>
</evidence>
<feature type="domain" description="Histidine kinase" evidence="15">
    <location>
        <begin position="216"/>
        <end position="424"/>
    </location>
</feature>
<evidence type="ECO:0000256" key="3">
    <source>
        <dbReference type="ARBA" id="ARBA00012438"/>
    </source>
</evidence>
<name>A0A3B0C3Q2_9BACL</name>
<dbReference type="InterPro" id="IPR004358">
    <property type="entry name" value="Sig_transdc_His_kin-like_C"/>
</dbReference>
<feature type="transmembrane region" description="Helical" evidence="14">
    <location>
        <begin position="36"/>
        <end position="57"/>
    </location>
</feature>
<keyword evidence="13 14" id="KW-0472">Membrane</keyword>
<evidence type="ECO:0000256" key="13">
    <source>
        <dbReference type="ARBA" id="ARBA00023136"/>
    </source>
</evidence>
<sequence>MGGIMLLILKEFFLNISIIFFPIFIYPFLHRRTSKFVYTRTVCFLLFSFALVLSMSLPMQLQGAIFDFRSIPLAIGSLYGGIHVAFGLYAILLLYRFLQDNSNQLIYTIAILSSLLFVSLYIRRFMELSLYRKMLAAASLLFLIRVTVLILYEGMAYGAASLLDTKTVSTMLVIMLQSLVCALYVFVFERLRSILYIQQEVLNSEKIKIVSEIAASVAHEIRNPLTSVRGFIQLLGEDGLEEGKRKFYQKICLEELDRAQLIISDYLTLAKPETETNEPIDLNREIAYIRNILLSYANYQNVEIACSLTDEPLWITGDKFKFRQALINIGKNAIEAMNGEGVLRLGAAGDLSGRIVIRIADNGSGMSAEQITRLGTPYYSTKERGTGLGTMVSFSIIKNMAGQIQIQSKIGKGTEYTLTFPGIEGPQAPAAAAEEKPVMP</sequence>
<dbReference type="Pfam" id="PF02518">
    <property type="entry name" value="HATPase_c"/>
    <property type="match status" value="1"/>
</dbReference>
<dbReference type="InterPro" id="IPR003594">
    <property type="entry name" value="HATPase_dom"/>
</dbReference>
<dbReference type="InterPro" id="IPR036097">
    <property type="entry name" value="HisK_dim/P_sf"/>
</dbReference>
<evidence type="ECO:0000256" key="9">
    <source>
        <dbReference type="ARBA" id="ARBA00022777"/>
    </source>
</evidence>
<dbReference type="Pfam" id="PF07694">
    <property type="entry name" value="5TM-5TMR_LYT"/>
    <property type="match status" value="1"/>
</dbReference>
<feature type="transmembrane region" description="Helical" evidence="14">
    <location>
        <begin position="104"/>
        <end position="122"/>
    </location>
</feature>
<feature type="transmembrane region" description="Helical" evidence="14">
    <location>
        <begin position="12"/>
        <end position="30"/>
    </location>
</feature>
<evidence type="ECO:0000256" key="12">
    <source>
        <dbReference type="ARBA" id="ARBA00023012"/>
    </source>
</evidence>
<evidence type="ECO:0000256" key="10">
    <source>
        <dbReference type="ARBA" id="ARBA00022840"/>
    </source>
</evidence>
<dbReference type="InterPro" id="IPR005467">
    <property type="entry name" value="His_kinase_dom"/>
</dbReference>
<keyword evidence="10" id="KW-0067">ATP-binding</keyword>
<keyword evidence="6" id="KW-0808">Transferase</keyword>
<dbReference type="GO" id="GO:0071555">
    <property type="term" value="P:cell wall organization"/>
    <property type="evidence" value="ECO:0007669"/>
    <property type="project" value="InterPro"/>
</dbReference>
<comment type="caution">
    <text evidence="16">The sequence shown here is derived from an EMBL/GenBank/DDBJ whole genome shotgun (WGS) entry which is preliminary data.</text>
</comment>
<evidence type="ECO:0000256" key="4">
    <source>
        <dbReference type="ARBA" id="ARBA00022475"/>
    </source>
</evidence>
<evidence type="ECO:0000256" key="6">
    <source>
        <dbReference type="ARBA" id="ARBA00022679"/>
    </source>
</evidence>
<feature type="transmembrane region" description="Helical" evidence="14">
    <location>
        <begin position="134"/>
        <end position="155"/>
    </location>
</feature>
<dbReference type="GO" id="GO:0005524">
    <property type="term" value="F:ATP binding"/>
    <property type="evidence" value="ECO:0007669"/>
    <property type="project" value="UniProtKB-KW"/>
</dbReference>
<keyword evidence="17" id="KW-1185">Reference proteome</keyword>
<feature type="transmembrane region" description="Helical" evidence="14">
    <location>
        <begin position="78"/>
        <end position="98"/>
    </location>
</feature>
<feature type="transmembrane region" description="Helical" evidence="14">
    <location>
        <begin position="167"/>
        <end position="188"/>
    </location>
</feature>
<dbReference type="Proteomes" id="UP000282311">
    <property type="component" value="Unassembled WGS sequence"/>
</dbReference>
<evidence type="ECO:0000313" key="17">
    <source>
        <dbReference type="Proteomes" id="UP000282311"/>
    </source>
</evidence>
<dbReference type="GO" id="GO:0000155">
    <property type="term" value="F:phosphorelay sensor kinase activity"/>
    <property type="evidence" value="ECO:0007669"/>
    <property type="project" value="InterPro"/>
</dbReference>
<evidence type="ECO:0000256" key="5">
    <source>
        <dbReference type="ARBA" id="ARBA00022553"/>
    </source>
</evidence>
<keyword evidence="5" id="KW-0597">Phosphoprotein</keyword>
<keyword evidence="12" id="KW-0902">Two-component regulatory system</keyword>
<dbReference type="EC" id="2.7.13.3" evidence="3"/>
<dbReference type="InterPro" id="IPR011620">
    <property type="entry name" value="Sig_transdc_His_kinase_LytS_TM"/>
</dbReference>
<dbReference type="AlphaFoldDB" id="A0A3B0C3Q2"/>
<proteinExistence type="predicted"/>
<keyword evidence="4" id="KW-1003">Cell membrane</keyword>
<gene>
    <name evidence="16" type="ORF">D7M11_20860</name>
</gene>
<dbReference type="PRINTS" id="PR00344">
    <property type="entry name" value="BCTRLSENSOR"/>
</dbReference>
<evidence type="ECO:0000256" key="2">
    <source>
        <dbReference type="ARBA" id="ARBA00004651"/>
    </source>
</evidence>
<comment type="subcellular location">
    <subcellularLocation>
        <location evidence="2">Cell membrane</location>
        <topology evidence="2">Multi-pass membrane protein</topology>
    </subcellularLocation>
</comment>
<keyword evidence="9" id="KW-0418">Kinase</keyword>
<dbReference type="PROSITE" id="PS50109">
    <property type="entry name" value="HIS_KIN"/>
    <property type="match status" value="1"/>
</dbReference>
<dbReference type="Pfam" id="PF00512">
    <property type="entry name" value="HisKA"/>
    <property type="match status" value="1"/>
</dbReference>
<dbReference type="EMBL" id="RBAH01000016">
    <property type="protein sequence ID" value="RKN79138.1"/>
    <property type="molecule type" value="Genomic_DNA"/>
</dbReference>
<dbReference type="PANTHER" id="PTHR43065">
    <property type="entry name" value="SENSOR HISTIDINE KINASE"/>
    <property type="match status" value="1"/>
</dbReference>
<evidence type="ECO:0000256" key="1">
    <source>
        <dbReference type="ARBA" id="ARBA00000085"/>
    </source>
</evidence>
<dbReference type="Gene3D" id="3.30.565.10">
    <property type="entry name" value="Histidine kinase-like ATPase, C-terminal domain"/>
    <property type="match status" value="1"/>
</dbReference>
<dbReference type="SMART" id="SM00387">
    <property type="entry name" value="HATPase_c"/>
    <property type="match status" value="1"/>
</dbReference>
<dbReference type="CDD" id="cd00082">
    <property type="entry name" value="HisKA"/>
    <property type="match status" value="1"/>
</dbReference>
<dbReference type="PANTHER" id="PTHR43065:SF46">
    <property type="entry name" value="C4-DICARBOXYLATE TRANSPORT SENSOR PROTEIN DCTB"/>
    <property type="match status" value="1"/>
</dbReference>